<keyword evidence="1" id="KW-0732">Signal</keyword>
<evidence type="ECO:0000313" key="4">
    <source>
        <dbReference type="EnsemblPlants" id="AES98143"/>
    </source>
</evidence>
<feature type="chain" id="PRO_5014573478" evidence="1">
    <location>
        <begin position="27"/>
        <end position="61"/>
    </location>
</feature>
<dbReference type="PaxDb" id="3880-AES98143"/>
<dbReference type="GO" id="GO:0046872">
    <property type="term" value="F:metal ion binding"/>
    <property type="evidence" value="ECO:0007669"/>
    <property type="project" value="InterPro"/>
</dbReference>
<name>G7KAI9_MEDTR</name>
<dbReference type="HOGENOM" id="CLU_181053_1_3_1"/>
<evidence type="ECO:0000313" key="3">
    <source>
        <dbReference type="EMBL" id="AES98143.2"/>
    </source>
</evidence>
<dbReference type="Pfam" id="PF07127">
    <property type="entry name" value="Nodulin_late"/>
    <property type="match status" value="1"/>
</dbReference>
<dbReference type="Proteomes" id="UP000002051">
    <property type="component" value="Chromosome 5"/>
</dbReference>
<proteinExistence type="predicted"/>
<feature type="signal peptide" evidence="1">
    <location>
        <begin position="1"/>
        <end position="26"/>
    </location>
</feature>
<evidence type="ECO:0000256" key="1">
    <source>
        <dbReference type="SAM" id="SignalP"/>
    </source>
</evidence>
<reference evidence="4" key="3">
    <citation type="submission" date="2015-04" db="UniProtKB">
        <authorList>
            <consortium name="EnsemblPlants"/>
        </authorList>
    </citation>
    <scope>IDENTIFICATION</scope>
    <source>
        <strain evidence="4">cv. Jemalong A17</strain>
    </source>
</reference>
<evidence type="ECO:0000313" key="5">
    <source>
        <dbReference type="Proteomes" id="UP000002051"/>
    </source>
</evidence>
<accession>G7KAI9</accession>
<reference evidence="3 5" key="1">
    <citation type="journal article" date="2011" name="Nature">
        <title>The Medicago genome provides insight into the evolution of rhizobial symbioses.</title>
        <authorList>
            <person name="Young N.D."/>
            <person name="Debelle F."/>
            <person name="Oldroyd G.E."/>
            <person name="Geurts R."/>
            <person name="Cannon S.B."/>
            <person name="Udvardi M.K."/>
            <person name="Benedito V.A."/>
            <person name="Mayer K.F."/>
            <person name="Gouzy J."/>
            <person name="Schoof H."/>
            <person name="Van de Peer Y."/>
            <person name="Proost S."/>
            <person name="Cook D.R."/>
            <person name="Meyers B.C."/>
            <person name="Spannagl M."/>
            <person name="Cheung F."/>
            <person name="De Mita S."/>
            <person name="Krishnakumar V."/>
            <person name="Gundlach H."/>
            <person name="Zhou S."/>
            <person name="Mudge J."/>
            <person name="Bharti A.K."/>
            <person name="Murray J.D."/>
            <person name="Naoumkina M.A."/>
            <person name="Rosen B."/>
            <person name="Silverstein K.A."/>
            <person name="Tang H."/>
            <person name="Rombauts S."/>
            <person name="Zhao P.X."/>
            <person name="Zhou P."/>
            <person name="Barbe V."/>
            <person name="Bardou P."/>
            <person name="Bechner M."/>
            <person name="Bellec A."/>
            <person name="Berger A."/>
            <person name="Berges H."/>
            <person name="Bidwell S."/>
            <person name="Bisseling T."/>
            <person name="Choisne N."/>
            <person name="Couloux A."/>
            <person name="Denny R."/>
            <person name="Deshpande S."/>
            <person name="Dai X."/>
            <person name="Doyle J.J."/>
            <person name="Dudez A.M."/>
            <person name="Farmer A.D."/>
            <person name="Fouteau S."/>
            <person name="Franken C."/>
            <person name="Gibelin C."/>
            <person name="Gish J."/>
            <person name="Goldstein S."/>
            <person name="Gonzalez A.J."/>
            <person name="Green P.J."/>
            <person name="Hallab A."/>
            <person name="Hartog M."/>
            <person name="Hua A."/>
            <person name="Humphray S.J."/>
            <person name="Jeong D.H."/>
            <person name="Jing Y."/>
            <person name="Jocker A."/>
            <person name="Kenton S.M."/>
            <person name="Kim D.J."/>
            <person name="Klee K."/>
            <person name="Lai H."/>
            <person name="Lang C."/>
            <person name="Lin S."/>
            <person name="Macmil S.L."/>
            <person name="Magdelenat G."/>
            <person name="Matthews L."/>
            <person name="McCorrison J."/>
            <person name="Monaghan E.L."/>
            <person name="Mun J.H."/>
            <person name="Najar F.Z."/>
            <person name="Nicholson C."/>
            <person name="Noirot C."/>
            <person name="O'Bleness M."/>
            <person name="Paule C.R."/>
            <person name="Poulain J."/>
            <person name="Prion F."/>
            <person name="Qin B."/>
            <person name="Qu C."/>
            <person name="Retzel E.F."/>
            <person name="Riddle C."/>
            <person name="Sallet E."/>
            <person name="Samain S."/>
            <person name="Samson N."/>
            <person name="Sanders I."/>
            <person name="Saurat O."/>
            <person name="Scarpelli C."/>
            <person name="Schiex T."/>
            <person name="Segurens B."/>
            <person name="Severin A.J."/>
            <person name="Sherrier D.J."/>
            <person name="Shi R."/>
            <person name="Sims S."/>
            <person name="Singer S.R."/>
            <person name="Sinharoy S."/>
            <person name="Sterck L."/>
            <person name="Viollet A."/>
            <person name="Wang B.B."/>
            <person name="Wang K."/>
            <person name="Wang M."/>
            <person name="Wang X."/>
            <person name="Warfsmann J."/>
            <person name="Weissenbach J."/>
            <person name="White D.D."/>
            <person name="White J.D."/>
            <person name="Wiley G.B."/>
            <person name="Wincker P."/>
            <person name="Xing Y."/>
            <person name="Yang L."/>
            <person name="Yao Z."/>
            <person name="Ying F."/>
            <person name="Zhai J."/>
            <person name="Zhou L."/>
            <person name="Zuber A."/>
            <person name="Denarie J."/>
            <person name="Dixon R.A."/>
            <person name="May G.D."/>
            <person name="Schwartz D.C."/>
            <person name="Rogers J."/>
            <person name="Quetier F."/>
            <person name="Town C.D."/>
            <person name="Roe B.A."/>
        </authorList>
    </citation>
    <scope>NUCLEOTIDE SEQUENCE [LARGE SCALE GENOMIC DNA]</scope>
    <source>
        <strain evidence="3">A17</strain>
        <strain evidence="4 5">cv. Jemalong A17</strain>
    </source>
</reference>
<protein>
    <submittedName>
        <fullName evidence="3">Nodule Cysteine-Rich (NCR) secreted peptide</fullName>
    </submittedName>
</protein>
<accession>A0A0C3XMA7</accession>
<dbReference type="EMBL" id="CM001221">
    <property type="protein sequence ID" value="AES98143.2"/>
    <property type="molecule type" value="Genomic_DNA"/>
</dbReference>
<evidence type="ECO:0000259" key="2">
    <source>
        <dbReference type="Pfam" id="PF07127"/>
    </source>
</evidence>
<feature type="domain" description="Late nodulin" evidence="2">
    <location>
        <begin position="1"/>
        <end position="52"/>
    </location>
</feature>
<dbReference type="EnsemblPlants" id="AES98143">
    <property type="protein sequence ID" value="AES98143"/>
    <property type="gene ID" value="MTR_5g064860"/>
</dbReference>
<dbReference type="AlphaFoldDB" id="G7KAI9"/>
<reference evidence="3 5" key="2">
    <citation type="journal article" date="2014" name="BMC Genomics">
        <title>An improved genome release (version Mt4.0) for the model legume Medicago truncatula.</title>
        <authorList>
            <person name="Tang H."/>
            <person name="Krishnakumar V."/>
            <person name="Bidwell S."/>
            <person name="Rosen B."/>
            <person name="Chan A."/>
            <person name="Zhou S."/>
            <person name="Gentzbittel L."/>
            <person name="Childs K.L."/>
            <person name="Yandell M."/>
            <person name="Gundlach H."/>
            <person name="Mayer K.F."/>
            <person name="Schwartz D.C."/>
            <person name="Town C.D."/>
        </authorList>
    </citation>
    <scope>GENOME REANNOTATION</scope>
    <source>
        <strain evidence="4 5">cv. Jemalong A17</strain>
    </source>
</reference>
<dbReference type="InterPro" id="IPR009810">
    <property type="entry name" value="Nodulin_late_dom"/>
</dbReference>
<keyword evidence="5" id="KW-1185">Reference proteome</keyword>
<gene>
    <name evidence="3" type="ordered locus">MTR_5g064860</name>
</gene>
<sequence>MATILKIVYAMILFISLFLVAMNVDAYVECETDADCQPNMCKWPFIVQCYKNVIKIGPVGP</sequence>
<organism evidence="3 5">
    <name type="scientific">Medicago truncatula</name>
    <name type="common">Barrel medic</name>
    <name type="synonym">Medicago tribuloides</name>
    <dbReference type="NCBI Taxonomy" id="3880"/>
    <lineage>
        <taxon>Eukaryota</taxon>
        <taxon>Viridiplantae</taxon>
        <taxon>Streptophyta</taxon>
        <taxon>Embryophyta</taxon>
        <taxon>Tracheophyta</taxon>
        <taxon>Spermatophyta</taxon>
        <taxon>Magnoliopsida</taxon>
        <taxon>eudicotyledons</taxon>
        <taxon>Gunneridae</taxon>
        <taxon>Pentapetalae</taxon>
        <taxon>rosids</taxon>
        <taxon>fabids</taxon>
        <taxon>Fabales</taxon>
        <taxon>Fabaceae</taxon>
        <taxon>Papilionoideae</taxon>
        <taxon>50 kb inversion clade</taxon>
        <taxon>NPAAA clade</taxon>
        <taxon>Hologalegina</taxon>
        <taxon>IRL clade</taxon>
        <taxon>Trifolieae</taxon>
        <taxon>Medicago</taxon>
    </lineage>
</organism>